<evidence type="ECO:0000256" key="3">
    <source>
        <dbReference type="ARBA" id="ARBA00022801"/>
    </source>
</evidence>
<dbReference type="InterPro" id="IPR002470">
    <property type="entry name" value="Peptidase_S9A"/>
</dbReference>
<dbReference type="GO" id="GO:0006508">
    <property type="term" value="P:proteolysis"/>
    <property type="evidence" value="ECO:0007669"/>
    <property type="project" value="UniProtKB-KW"/>
</dbReference>
<keyword evidence="3 7" id="KW-0378">Hydrolase</keyword>
<dbReference type="PANTHER" id="PTHR11757:SF19">
    <property type="entry name" value="PROLYL ENDOPEPTIDASE-LIKE"/>
    <property type="match status" value="1"/>
</dbReference>
<evidence type="ECO:0000259" key="5">
    <source>
        <dbReference type="Pfam" id="PF00326"/>
    </source>
</evidence>
<dbReference type="InterPro" id="IPR001375">
    <property type="entry name" value="Peptidase_S9_cat"/>
</dbReference>
<evidence type="ECO:0000259" key="6">
    <source>
        <dbReference type="Pfam" id="PF02897"/>
    </source>
</evidence>
<sequence>MTQPLPPRAQARPVTRTVHGVELVDEYGWLRAENWRDVLRDPGLLPADIRAHLEAENAYADAILAPCEELRRRLVAEMRGRIKEDDSSVPSPDGPYSYYVRYREGGQHPLVCRRPRDGGDETVLLDADALAEGKAFFELAEAEHSPDHRLLAWSADETGGELHRIRLRNLATGEDDATVIEQTTGEVVWAADSRSFYYVRLDENHRPSRVFRHVLSTDPATDEEIYRENEAGWFVHLSRTQSGAFGLIIVSDHETSEVHLLDLADPAARPRLVAARETGHRYSVEHRGDELIIATNADGAEDFKLVSAPLAAPDRENWRELLPHRPGVMLLKHTAFRDFLLRLERENANPRLVVRAFATGEEHTIAFDEPAYSLRYEPGYEYDTSVVRFTYSSMTTPAETYAYDMASRERQLIKRREVPSGHDPARYVTRRLFATAEDGETVPISILHRRDLVLDGTAPCLLYGYGAYGISIPADFETNRLSLVDRGFVYAIAHIRGGTEKGWRWYTDGKREKKTNSFSDFIAAGRHLAALGYTSPQRLVAHGGSAGGMLMGAVANAAPDLFRVILAEVPFVDVLNTMLDESLPLTPPEWPEWGDPIRDEAAFRRILSYSPYDQVKAQVYPAILAVAGLSDPRVTYWEPAKWVARLRARMKGGGPVVLSTNMDAGHGGSAGRFERLEEVARLYAFAIQQTGASDEPLP</sequence>
<comment type="similarity">
    <text evidence="1">Belongs to the peptidase S9A family.</text>
</comment>
<evidence type="ECO:0000313" key="8">
    <source>
        <dbReference type="Proteomes" id="UP000588017"/>
    </source>
</evidence>
<dbReference type="Pfam" id="PF00326">
    <property type="entry name" value="Peptidase_S9"/>
    <property type="match status" value="1"/>
</dbReference>
<dbReference type="InterPro" id="IPR051543">
    <property type="entry name" value="Serine_Peptidase_S9A"/>
</dbReference>
<comment type="caution">
    <text evidence="7">The sequence shown here is derived from an EMBL/GenBank/DDBJ whole genome shotgun (WGS) entry which is preliminary data.</text>
</comment>
<dbReference type="PRINTS" id="PR00862">
    <property type="entry name" value="PROLIGOPTASE"/>
</dbReference>
<dbReference type="GO" id="GO:0004252">
    <property type="term" value="F:serine-type endopeptidase activity"/>
    <property type="evidence" value="ECO:0007669"/>
    <property type="project" value="UniProtKB-EC"/>
</dbReference>
<dbReference type="Gene3D" id="3.40.50.1820">
    <property type="entry name" value="alpha/beta hydrolase"/>
    <property type="match status" value="1"/>
</dbReference>
<name>A0A841K7A9_9HYPH</name>
<dbReference type="SUPFAM" id="SSF50993">
    <property type="entry name" value="Peptidase/esterase 'gauge' domain"/>
    <property type="match status" value="1"/>
</dbReference>
<dbReference type="InterPro" id="IPR029058">
    <property type="entry name" value="AB_hydrolase_fold"/>
</dbReference>
<dbReference type="PROSITE" id="PS00708">
    <property type="entry name" value="PRO_ENDOPEP_SER"/>
    <property type="match status" value="1"/>
</dbReference>
<accession>A0A841K7A9</accession>
<keyword evidence="8" id="KW-1185">Reference proteome</keyword>
<dbReference type="InterPro" id="IPR023302">
    <property type="entry name" value="Pept_S9A_N"/>
</dbReference>
<evidence type="ECO:0000313" key="7">
    <source>
        <dbReference type="EMBL" id="MBB6168397.1"/>
    </source>
</evidence>
<proteinExistence type="inferred from homology"/>
<dbReference type="SUPFAM" id="SSF53474">
    <property type="entry name" value="alpha/beta-Hydrolases"/>
    <property type="match status" value="1"/>
</dbReference>
<gene>
    <name evidence="7" type="ORF">HNQ73_002027</name>
</gene>
<reference evidence="7 8" key="1">
    <citation type="submission" date="2020-08" db="EMBL/GenBank/DDBJ databases">
        <title>Genomic Encyclopedia of Type Strains, Phase IV (KMG-IV): sequencing the most valuable type-strain genomes for metagenomic binning, comparative biology and taxonomic classification.</title>
        <authorList>
            <person name="Goeker M."/>
        </authorList>
    </citation>
    <scope>NUCLEOTIDE SEQUENCE [LARGE SCALE GENOMIC DNA]</scope>
    <source>
        <strain evidence="7 8">DSM 101465</strain>
    </source>
</reference>
<evidence type="ECO:0000256" key="4">
    <source>
        <dbReference type="ARBA" id="ARBA00022825"/>
    </source>
</evidence>
<keyword evidence="2" id="KW-0645">Protease</keyword>
<feature type="domain" description="Peptidase S9A N-terminal" evidence="6">
    <location>
        <begin position="6"/>
        <end position="415"/>
    </location>
</feature>
<dbReference type="Gene3D" id="2.130.10.120">
    <property type="entry name" value="Prolyl oligopeptidase, N-terminal domain"/>
    <property type="match status" value="1"/>
</dbReference>
<dbReference type="EC" id="3.4.21.83" evidence="7"/>
<keyword evidence="4" id="KW-0720">Serine protease</keyword>
<dbReference type="AlphaFoldDB" id="A0A841K7A9"/>
<dbReference type="RefSeq" id="WP_183334707.1">
    <property type="nucleotide sequence ID" value="NZ_BMHX01000004.1"/>
</dbReference>
<dbReference type="PANTHER" id="PTHR11757">
    <property type="entry name" value="PROTEASE FAMILY S9A OLIGOPEPTIDASE"/>
    <property type="match status" value="1"/>
</dbReference>
<evidence type="ECO:0000256" key="2">
    <source>
        <dbReference type="ARBA" id="ARBA00022670"/>
    </source>
</evidence>
<dbReference type="EMBL" id="JACHEH010000004">
    <property type="protein sequence ID" value="MBB6168397.1"/>
    <property type="molecule type" value="Genomic_DNA"/>
</dbReference>
<dbReference type="InterPro" id="IPR002471">
    <property type="entry name" value="Pept_S9_AS"/>
</dbReference>
<dbReference type="Proteomes" id="UP000588017">
    <property type="component" value="Unassembled WGS sequence"/>
</dbReference>
<dbReference type="Pfam" id="PF02897">
    <property type="entry name" value="Peptidase_S9_N"/>
    <property type="match status" value="1"/>
</dbReference>
<protein>
    <submittedName>
        <fullName evidence="7">Oligopeptidase B</fullName>
        <ecNumber evidence="7">3.4.21.83</ecNumber>
    </submittedName>
</protein>
<evidence type="ECO:0000256" key="1">
    <source>
        <dbReference type="ARBA" id="ARBA00005228"/>
    </source>
</evidence>
<organism evidence="7 8">
    <name type="scientific">Chelatococcus composti</name>
    <dbReference type="NCBI Taxonomy" id="1743235"/>
    <lineage>
        <taxon>Bacteria</taxon>
        <taxon>Pseudomonadati</taxon>
        <taxon>Pseudomonadota</taxon>
        <taxon>Alphaproteobacteria</taxon>
        <taxon>Hyphomicrobiales</taxon>
        <taxon>Chelatococcaceae</taxon>
        <taxon>Chelatococcus</taxon>
    </lineage>
</organism>
<feature type="domain" description="Peptidase S9 prolyl oligopeptidase catalytic" evidence="5">
    <location>
        <begin position="476"/>
        <end position="691"/>
    </location>
</feature>